<proteinExistence type="predicted"/>
<dbReference type="GO" id="GO:0000155">
    <property type="term" value="F:phosphorelay sensor kinase activity"/>
    <property type="evidence" value="ECO:0007669"/>
    <property type="project" value="InterPro"/>
</dbReference>
<dbReference type="InterPro" id="IPR003594">
    <property type="entry name" value="HATPase_dom"/>
</dbReference>
<dbReference type="GO" id="GO:0005524">
    <property type="term" value="F:ATP binding"/>
    <property type="evidence" value="ECO:0007669"/>
    <property type="project" value="InterPro"/>
</dbReference>
<dbReference type="Gene3D" id="3.30.450.40">
    <property type="match status" value="1"/>
</dbReference>
<dbReference type="CDD" id="cd00082">
    <property type="entry name" value="HisKA"/>
    <property type="match status" value="1"/>
</dbReference>
<organism evidence="10">
    <name type="scientific">Desertifilum tharense IPPAS B-1220</name>
    <dbReference type="NCBI Taxonomy" id="1781255"/>
    <lineage>
        <taxon>Bacteria</taxon>
        <taxon>Bacillati</taxon>
        <taxon>Cyanobacteriota</taxon>
        <taxon>Cyanophyceae</taxon>
        <taxon>Desertifilales</taxon>
        <taxon>Desertifilaceae</taxon>
        <taxon>Desertifilum</taxon>
    </lineage>
</organism>
<keyword evidence="6" id="KW-0175">Coiled coil</keyword>
<dbReference type="CDD" id="cd00130">
    <property type="entry name" value="PAS"/>
    <property type="match status" value="1"/>
</dbReference>
<dbReference type="SUPFAM" id="SSF56112">
    <property type="entry name" value="Protein kinase-like (PK-like)"/>
    <property type="match status" value="1"/>
</dbReference>
<name>A0A1E5QNS7_9CYAN</name>
<dbReference type="InterPro" id="IPR027417">
    <property type="entry name" value="P-loop_NTPase"/>
</dbReference>
<comment type="catalytic activity">
    <reaction evidence="1">
        <text>ATP + protein L-histidine = ADP + protein N-phospho-L-histidine.</text>
        <dbReference type="EC" id="2.7.13.3"/>
    </reaction>
</comment>
<dbReference type="InterPro" id="IPR003018">
    <property type="entry name" value="GAF"/>
</dbReference>
<dbReference type="Gene3D" id="3.40.50.300">
    <property type="entry name" value="P-loop containing nucleotide triphosphate hydrolases"/>
    <property type="match status" value="1"/>
</dbReference>
<dbReference type="EC" id="2.7.13.3" evidence="2"/>
<dbReference type="Pfam" id="PF00069">
    <property type="entry name" value="Pkinase"/>
    <property type="match status" value="1"/>
</dbReference>
<dbReference type="RefSeq" id="WP_069966009.1">
    <property type="nucleotide sequence ID" value="NZ_CM124774.1"/>
</dbReference>
<dbReference type="EMBL" id="MJGC01000039">
    <property type="protein sequence ID" value="OEJ76309.1"/>
    <property type="molecule type" value="Genomic_DNA"/>
</dbReference>
<dbReference type="InterPro" id="IPR003661">
    <property type="entry name" value="HisK_dim/P_dom"/>
</dbReference>
<evidence type="ECO:0000256" key="4">
    <source>
        <dbReference type="ARBA" id="ARBA00022777"/>
    </source>
</evidence>
<dbReference type="InterPro" id="IPR011009">
    <property type="entry name" value="Kinase-like_dom_sf"/>
</dbReference>
<sequence>MSSTIARSLKIAGYSAIEQLYAGLRTQVYRAVREEDGQPVAIKLLKREYPSFSELVQFRNQYAIAKTLDCPGIVKLYSLEPYNNGYALIMEDFGGVSLRQFAQGKPLDFQQFLPMVLQLLDALHQLHQHRIIHKDIKPANLLIHPETHQVKLIDFSIASLLPKETQEVQSLNGLEGTLAYLSPEQTGRMNRGIDYRSDFYSLGVTCFELLTGQLPFVSNDPMELVYCHIAQHPAHVCELNPKIPFMVGEIVRKLMAKNAEDRYQSALGIKQDLLICLERHNLGDFTPFELGQRDISDRFLIPEKLYGREPDVSTLLEAFGRVAGGATELMLVAGFSGIGKTAVVNEVHKPIVRCNGYFIKGKYDQFNRNVPLSAFVQAFRDLMKQLLSESDLQLQRWQQQILAAVGDNGQVLIEVIPELEFVIGKQPAIAQLSGTAAQNRFNLLFQKFIQVFAKAEHPLAIFLDDLQWADLASLNLLKLLISQSDCPYLLIIGAYRDREVFAAHPLVLTLDEIKKTAAIVNTLMLEPLSQADVNHLLADSLTCALDAALPLTELIYQKTQGNPFFTTQFLRMLHEEGLVYFNWDVGFWQCHITQVRSLALTDDVVEFMAQQLKKLPQKTQQALKLAACIGNQFDLETLAIVSEKSAADVALDLWKVLQEGLVIPIDEVYKFYQAETAHCRLESIASTVGNCTYKFLHDRVQQAAYSLIPEDQKQKTHYKIGQRLLQNITADARHERIFEIVNQLNYGTSLITQLTEREELAQLNLVAAQKAKNSTAYQTARDYVDTGLLLLGTQNWQQYYEITLLFHNLGAELAMLCGDFTAMEEWVETIIKSSHSLLDRIQAYRIKIQASTCQNQPSVALEIGQNLLQQLGVTLPTQPTPEDIRQSIQEIKNLVGERQIKDFVNLPLMTDAKTIAIIQIASSILSSAYVCGSPVFPLLTTLSVKLSLLHGNISTSAYKYAAYSILANHILQDVDLAVEFGQLASSVAAKLDAKEVQPEVAEILGTFVFHRKYHIQETLSFLRESYAQSLEVGNLQYAGYNAYCFCLNAFWCGQPLSMLEQDTRAYYQGLVQLKLVRSANYCRTHLQLILNLLGFAEDPTQLSGSAFQEQEFLPLLHSVKDLYGLYYFYLYKLFLSFWFDKIDLANEYALECSKYLVASSGTVADSVFYFYNALSALSQLNRGSEDSSILLARVEQSLEVLQRWADDAPMNYQHKVDLIKAEKSRLSGQKSEAIDLYDRAISGAKVNDYVQEEALANELAARFYLDWDKERIAQYYITQAYYGYARWGATAKVAHLEQAYPQLLAPILQQATVSLSTNETIFTSSSVTADCLSHSNSNQASVALDLATVIKASQTISGEIKLEKLLSALLHSVIQNAGADKCAFMLLEGGRLHIQAIAQLSTMPNRETEPIDFYSLLLNPQLVEDSTEVPVSLINTVKRSLQPAVIIDATLHPQLLHEPYIQQQQPKSILCSPILSQGQLLGLLYLENRSTSGVFTRDRVELLNLLCAQAAISLLNARLYEREQEKSQSLQASLEKLQETEASLAKEREFLNTIIHTITDGIVVCDAKGQLLLFNQASQNFHDSPLKSLPCERWAEYFNLYHADGKTPLATAEIPLFRALQGEIVDNVEMAIAPKDAPARTLLASGQAIFDPWGNKVGAVVVMRDISDRKQAESAILQKSQELEQALLALQQAQLQVVQSEKMSALGNLVAGVAHEMNNPLGFIYASLEQSKPTLSEIIDHLRLYQHHVVDPGSEILDHAEEIDLEYTLDDFPRILEAMSGACDRLRNISTSLRIFSRADKDYKVPFNIHEGIDSTILILKHRLKANEFRPAIEVTTQYAEIRPIECFPGQLNQVFMNILANAIDALDEASRERSFAELQTHPNQILIETSCDRQSVRIAIADNGLGMSPEIQERIFEHSFTTKGVGKGTGLGLAIAHQIVVDKHGGTIEVNSVLGQGTVFEIVLPFGG</sequence>
<evidence type="ECO:0000259" key="7">
    <source>
        <dbReference type="PROSITE" id="PS50011"/>
    </source>
</evidence>
<dbReference type="Pfam" id="PF01590">
    <property type="entry name" value="GAF"/>
    <property type="match status" value="1"/>
</dbReference>
<feature type="domain" description="Histidine kinase" evidence="8">
    <location>
        <begin position="1712"/>
        <end position="1969"/>
    </location>
</feature>
<feature type="domain" description="Protein kinase" evidence="7">
    <location>
        <begin position="14"/>
        <end position="274"/>
    </location>
</feature>
<dbReference type="PROSITE" id="PS50011">
    <property type="entry name" value="PROTEIN_KINASE_DOM"/>
    <property type="match status" value="1"/>
</dbReference>
<dbReference type="GO" id="GO:0009882">
    <property type="term" value="F:blue light photoreceptor activity"/>
    <property type="evidence" value="ECO:0007669"/>
    <property type="project" value="UniProtKB-ARBA"/>
</dbReference>
<dbReference type="SUPFAM" id="SSF52540">
    <property type="entry name" value="P-loop containing nucleoside triphosphate hydrolases"/>
    <property type="match status" value="1"/>
</dbReference>
<dbReference type="SMART" id="SM00065">
    <property type="entry name" value="GAF"/>
    <property type="match status" value="1"/>
</dbReference>
<protein>
    <recommendedName>
        <fullName evidence="2">histidine kinase</fullName>
        <ecNumber evidence="2">2.7.13.3</ecNumber>
    </recommendedName>
</protein>
<dbReference type="InterPro" id="IPR041664">
    <property type="entry name" value="AAA_16"/>
</dbReference>
<dbReference type="Gene3D" id="3.30.450.20">
    <property type="entry name" value="PAS domain"/>
    <property type="match status" value="1"/>
</dbReference>
<dbReference type="InterPro" id="IPR005467">
    <property type="entry name" value="His_kinase_dom"/>
</dbReference>
<dbReference type="STRING" id="1781255.BH720_04680"/>
<evidence type="ECO:0000256" key="5">
    <source>
        <dbReference type="ARBA" id="ARBA00023012"/>
    </source>
</evidence>
<evidence type="ECO:0000313" key="10">
    <source>
        <dbReference type="EMBL" id="OEJ76309.1"/>
    </source>
</evidence>
<dbReference type="SUPFAM" id="SSF55781">
    <property type="entry name" value="GAF domain-like"/>
    <property type="match status" value="1"/>
</dbReference>
<dbReference type="Gene3D" id="1.10.510.10">
    <property type="entry name" value="Transferase(Phosphotransferase) domain 1"/>
    <property type="match status" value="1"/>
</dbReference>
<dbReference type="Pfam" id="PF13191">
    <property type="entry name" value="AAA_16"/>
    <property type="match status" value="1"/>
</dbReference>
<dbReference type="PANTHER" id="PTHR43642:SF1">
    <property type="entry name" value="HYBRID SIGNAL TRANSDUCTION HISTIDINE KINASE G"/>
    <property type="match status" value="1"/>
</dbReference>
<dbReference type="SUPFAM" id="SSF55874">
    <property type="entry name" value="ATPase domain of HSP90 chaperone/DNA topoisomerase II/histidine kinase"/>
    <property type="match status" value="1"/>
</dbReference>
<dbReference type="PROSITE" id="PS50113">
    <property type="entry name" value="PAC"/>
    <property type="match status" value="1"/>
</dbReference>
<dbReference type="InterPro" id="IPR053159">
    <property type="entry name" value="Hybrid_Histidine_Kinase"/>
</dbReference>
<dbReference type="Gene3D" id="3.30.200.20">
    <property type="entry name" value="Phosphorylase Kinase, domain 1"/>
    <property type="match status" value="1"/>
</dbReference>
<keyword evidence="4" id="KW-0418">Kinase</keyword>
<keyword evidence="3" id="KW-0597">Phosphoprotein</keyword>
<dbReference type="InterPro" id="IPR008271">
    <property type="entry name" value="Ser/Thr_kinase_AS"/>
</dbReference>
<dbReference type="Pfam" id="PF02518">
    <property type="entry name" value="HATPase_c"/>
    <property type="match status" value="1"/>
</dbReference>
<accession>A0A1E5QNS7</accession>
<dbReference type="OrthoDB" id="573511at2"/>
<dbReference type="InterPro" id="IPR029016">
    <property type="entry name" value="GAF-like_dom_sf"/>
</dbReference>
<dbReference type="SUPFAM" id="SSF47384">
    <property type="entry name" value="Homodimeric domain of signal transducing histidine kinase"/>
    <property type="match status" value="1"/>
</dbReference>
<evidence type="ECO:0000256" key="2">
    <source>
        <dbReference type="ARBA" id="ARBA00012438"/>
    </source>
</evidence>
<dbReference type="InterPro" id="IPR000719">
    <property type="entry name" value="Prot_kinase_dom"/>
</dbReference>
<evidence type="ECO:0000256" key="3">
    <source>
        <dbReference type="ARBA" id="ARBA00022553"/>
    </source>
</evidence>
<dbReference type="Gene3D" id="1.10.287.130">
    <property type="match status" value="1"/>
</dbReference>
<feature type="domain" description="PAC" evidence="9">
    <location>
        <begin position="1626"/>
        <end position="1678"/>
    </location>
</feature>
<dbReference type="PROSITE" id="PS50109">
    <property type="entry name" value="HIS_KIN"/>
    <property type="match status" value="1"/>
</dbReference>
<feature type="coiled-coil region" evidence="6">
    <location>
        <begin position="1669"/>
        <end position="1703"/>
    </location>
</feature>
<evidence type="ECO:0000256" key="1">
    <source>
        <dbReference type="ARBA" id="ARBA00000085"/>
    </source>
</evidence>
<dbReference type="PRINTS" id="PR00344">
    <property type="entry name" value="BCTRLSENSOR"/>
</dbReference>
<reference evidence="10" key="1">
    <citation type="submission" date="2016-09" db="EMBL/GenBank/DDBJ databases">
        <title>Draft genome of thermotolerant cyanobacterium Desertifilum sp. strain IPPAS B-1220.</title>
        <authorList>
            <person name="Sinetova M.A."/>
            <person name="Bolakhan K."/>
            <person name="Zayadan B.K."/>
            <person name="Mironov K.S."/>
            <person name="Ustinova V."/>
            <person name="Kupriyanova E.V."/>
            <person name="Sidorov R.A."/>
            <person name="Skrypnik A.N."/>
            <person name="Gogoleva N.E."/>
            <person name="Gogolev Y.V."/>
            <person name="Los D.A."/>
        </authorList>
    </citation>
    <scope>NUCLEOTIDE SEQUENCE [LARGE SCALE GENOMIC DNA]</scope>
    <source>
        <strain evidence="10">IPPAS B-1220</strain>
    </source>
</reference>
<dbReference type="InterPro" id="IPR035965">
    <property type="entry name" value="PAS-like_dom_sf"/>
</dbReference>
<dbReference type="InterPro" id="IPR036097">
    <property type="entry name" value="HisK_dim/P_sf"/>
</dbReference>
<dbReference type="SUPFAM" id="SSF55785">
    <property type="entry name" value="PYP-like sensor domain (PAS domain)"/>
    <property type="match status" value="1"/>
</dbReference>
<comment type="caution">
    <text evidence="10">The sequence shown here is derived from an EMBL/GenBank/DDBJ whole genome shotgun (WGS) entry which is preliminary data.</text>
</comment>
<keyword evidence="5" id="KW-0902">Two-component regulatory system</keyword>
<keyword evidence="4" id="KW-0808">Transferase</keyword>
<gene>
    <name evidence="10" type="ORF">BH720_04680</name>
</gene>
<dbReference type="InterPro" id="IPR000014">
    <property type="entry name" value="PAS"/>
</dbReference>
<evidence type="ECO:0000256" key="6">
    <source>
        <dbReference type="SAM" id="Coils"/>
    </source>
</evidence>
<dbReference type="Gene3D" id="3.30.565.10">
    <property type="entry name" value="Histidine kinase-like ATPase, C-terminal domain"/>
    <property type="match status" value="1"/>
</dbReference>
<dbReference type="InterPro" id="IPR004358">
    <property type="entry name" value="Sig_transdc_His_kin-like_C"/>
</dbReference>
<evidence type="ECO:0000259" key="9">
    <source>
        <dbReference type="PROSITE" id="PS50113"/>
    </source>
</evidence>
<feature type="coiled-coil region" evidence="6">
    <location>
        <begin position="1520"/>
        <end position="1547"/>
    </location>
</feature>
<dbReference type="PANTHER" id="PTHR43642">
    <property type="entry name" value="HYBRID SIGNAL TRANSDUCTION HISTIDINE KINASE G"/>
    <property type="match status" value="1"/>
</dbReference>
<dbReference type="PROSITE" id="PS00108">
    <property type="entry name" value="PROTEIN_KINASE_ST"/>
    <property type="match status" value="1"/>
</dbReference>
<dbReference type="CDD" id="cd14014">
    <property type="entry name" value="STKc_PknB_like"/>
    <property type="match status" value="1"/>
</dbReference>
<dbReference type="SMART" id="SM00387">
    <property type="entry name" value="HATPase_c"/>
    <property type="match status" value="1"/>
</dbReference>
<evidence type="ECO:0000259" key="8">
    <source>
        <dbReference type="PROSITE" id="PS50109"/>
    </source>
</evidence>
<dbReference type="InterPro" id="IPR036890">
    <property type="entry name" value="HATPase_C_sf"/>
</dbReference>
<dbReference type="SMART" id="SM00220">
    <property type="entry name" value="S_TKc"/>
    <property type="match status" value="1"/>
</dbReference>
<dbReference type="InterPro" id="IPR000700">
    <property type="entry name" value="PAS-assoc_C"/>
</dbReference>